<sequence length="110" mass="12604">MTHGMMVDVLARCPSLRALSMLRCNQSHSLRVIHEHCPLLSYLRYGPLRGEYENDYLDFDSYDFASHTKPGLKKIALVANYSMYDIAVSATSRHIGRSQYFSYCGYNNSL</sequence>
<dbReference type="InterPro" id="IPR032675">
    <property type="entry name" value="LRR_dom_sf"/>
</dbReference>
<name>A0AAD7US62_9FUNG</name>
<evidence type="ECO:0008006" key="3">
    <source>
        <dbReference type="Google" id="ProtNLM"/>
    </source>
</evidence>
<dbReference type="EMBL" id="JARTCD010000100">
    <property type="protein sequence ID" value="KAJ8652584.1"/>
    <property type="molecule type" value="Genomic_DNA"/>
</dbReference>
<dbReference type="Proteomes" id="UP001234581">
    <property type="component" value="Unassembled WGS sequence"/>
</dbReference>
<dbReference type="AlphaFoldDB" id="A0AAD7US62"/>
<protein>
    <recommendedName>
        <fullName evidence="3">F-box domain-containing protein</fullName>
    </recommendedName>
</protein>
<organism evidence="1 2">
    <name type="scientific">Lichtheimia ornata</name>
    <dbReference type="NCBI Taxonomy" id="688661"/>
    <lineage>
        <taxon>Eukaryota</taxon>
        <taxon>Fungi</taxon>
        <taxon>Fungi incertae sedis</taxon>
        <taxon>Mucoromycota</taxon>
        <taxon>Mucoromycotina</taxon>
        <taxon>Mucoromycetes</taxon>
        <taxon>Mucorales</taxon>
        <taxon>Lichtheimiaceae</taxon>
        <taxon>Lichtheimia</taxon>
    </lineage>
</organism>
<dbReference type="Gene3D" id="3.80.10.10">
    <property type="entry name" value="Ribonuclease Inhibitor"/>
    <property type="match status" value="1"/>
</dbReference>
<keyword evidence="2" id="KW-1185">Reference proteome</keyword>
<gene>
    <name evidence="1" type="ORF">O0I10_011789</name>
</gene>
<dbReference type="GeneID" id="83219188"/>
<accession>A0AAD7US62</accession>
<evidence type="ECO:0000313" key="1">
    <source>
        <dbReference type="EMBL" id="KAJ8652584.1"/>
    </source>
</evidence>
<evidence type="ECO:0000313" key="2">
    <source>
        <dbReference type="Proteomes" id="UP001234581"/>
    </source>
</evidence>
<proteinExistence type="predicted"/>
<reference evidence="1 2" key="1">
    <citation type="submission" date="2023-03" db="EMBL/GenBank/DDBJ databases">
        <title>Genome sequence of Lichtheimia ornata CBS 291.66.</title>
        <authorList>
            <person name="Mohabir J.T."/>
            <person name="Shea T.P."/>
            <person name="Kurbessoian T."/>
            <person name="Berby B."/>
            <person name="Fontaine J."/>
            <person name="Livny J."/>
            <person name="Gnirke A."/>
            <person name="Stajich J.E."/>
            <person name="Cuomo C.A."/>
        </authorList>
    </citation>
    <scope>NUCLEOTIDE SEQUENCE [LARGE SCALE GENOMIC DNA]</scope>
    <source>
        <strain evidence="1">CBS 291.66</strain>
    </source>
</reference>
<dbReference type="RefSeq" id="XP_058337498.1">
    <property type="nucleotide sequence ID" value="XM_058491752.1"/>
</dbReference>
<comment type="caution">
    <text evidence="1">The sequence shown here is derived from an EMBL/GenBank/DDBJ whole genome shotgun (WGS) entry which is preliminary data.</text>
</comment>